<evidence type="ECO:0000256" key="2">
    <source>
        <dbReference type="ARBA" id="ARBA00022803"/>
    </source>
</evidence>
<dbReference type="InterPro" id="IPR019734">
    <property type="entry name" value="TPR_rpt"/>
</dbReference>
<keyword evidence="4" id="KW-0472">Membrane</keyword>
<evidence type="ECO:0000313" key="5">
    <source>
        <dbReference type="EMBL" id="CAL8124901.1"/>
    </source>
</evidence>
<dbReference type="Gene3D" id="1.25.40.10">
    <property type="entry name" value="Tetratricopeptide repeat domain"/>
    <property type="match status" value="3"/>
</dbReference>
<keyword evidence="2" id="KW-0802">TPR repeat</keyword>
<comment type="caution">
    <text evidence="5">The sequence shown here is derived from an EMBL/GenBank/DDBJ whole genome shotgun (WGS) entry which is preliminary data.</text>
</comment>
<evidence type="ECO:0000256" key="1">
    <source>
        <dbReference type="ARBA" id="ARBA00022737"/>
    </source>
</evidence>
<sequence length="1241" mass="141063">MNEKKTIAKMKSEEVASGSTAWEVLKNLLEQAKCYMDKSDFTNALTCFTQAIAVPGLTRFHQALAFEWCSECYLGLAVRLRARQVPEWDIILDNAMVNANKAIELSNFCARAHKVLAKYYILRDKFTEAQFHCDQCEVITKTYSQYLNEVSEEMDSESREVRTRIKTEKNGSINLPPEMTDFCKIEEGRGGDCEYPGSSSASKSKLTNQKSKANVIKNENETANETFDVQRIINEATSDLQWLTQLFQKTNTFNKSDQNKIINIMYKSGTDLYKTFTFSKDMNRTLATVITQLYKSICEKNSEVGEEDMKIRYCYAILCIPRLESSNPKAIKNFMGLVKKGVEMYPQNPYFHVLVSGAYELLKDHEGGLRYAKQALRKFPSHPELLFLKVMHLDNLVEQKGEDYEDIEKRLEVYNEYIQVLPQDHWKVPKICYRIASCYMSIITCSQKGMKLKVLESEMTMIGQILHHFNRGCIAEERVHSFFQPRLRCNHKPVLINFLQSRAGLDSCQVVVGINCESNSNVRNTKVKAVNDTGSNSNVRKDDPNLQVNMSGDVQLRINEVTRDLHYLTQLFQTKNSFNKVEQKEIINIMYKSGTDVYETLKLSQDIYKKVKSVITPLYKSNCEKKSVVGEEDMKIRCCFIHLSLRDTDSLGLQNSIKMAKKGSELYPANPYFHCLVCCAYNQLNDHKGGLGYVEQALKKFPNHSGLLSAKASHLDKILGKTDKEMKRVVDAINEYIQALPQDHWQVPQLCYLTALRYTYKADVSTHINERLRRERLKIMRDYFSRGIDAEKRVHSYFQLRLRREVKLEVKLFLHIEEIFVEKPKRMALPSENQRVTESDDVSTENSVKANFEEQIGIDSKINCENSKPNCDQTNKKEVVNEPESNKSNARDSQENDRITAHKNYNKILQKETEGAPNLEEPSQLPPIGLELVKISNLLRNFQKLGINSEEYKPVCKTESGLDESVTVVSSTSTPEASAVIELKSPLEPSNHNGIGPEIVCKPQNPIYCWAKPYSLPEGDEPEKNIIEPFPLSKTEVAASSPLGLFPPRAFPPQPSSPLASHEFKAQPAQHNKIVPSSEKRKPAVVSARAVPKVRVISKFYNVPIFTETPPIQPIIRPETTESSVITKLLANEIESSHDAPSTNQPLLLPPDNPEDSDKTAISSQAPAVTEPSLAFTESEPVTMSISPETVQPLHPKNENGSNDLVYLPLYCVAIYLFTQGYTILATWMILYILFVLQRAN</sequence>
<dbReference type="InterPro" id="IPR051685">
    <property type="entry name" value="Ycf3/AcsC/BcsC/TPR_MFPF"/>
</dbReference>
<evidence type="ECO:0000256" key="4">
    <source>
        <dbReference type="SAM" id="Phobius"/>
    </source>
</evidence>
<feature type="region of interest" description="Disordered" evidence="3">
    <location>
        <begin position="1051"/>
        <end position="1082"/>
    </location>
</feature>
<gene>
    <name evidence="5" type="ORF">ODALV1_LOCUS20804</name>
</gene>
<feature type="region of interest" description="Disordered" evidence="3">
    <location>
        <begin position="1135"/>
        <end position="1174"/>
    </location>
</feature>
<evidence type="ECO:0000256" key="3">
    <source>
        <dbReference type="SAM" id="MobiDB-lite"/>
    </source>
</evidence>
<feature type="compositionally biased region" description="Basic and acidic residues" evidence="3">
    <location>
        <begin position="889"/>
        <end position="899"/>
    </location>
</feature>
<evidence type="ECO:0008006" key="7">
    <source>
        <dbReference type="Google" id="ProtNLM"/>
    </source>
</evidence>
<feature type="region of interest" description="Disordered" evidence="3">
    <location>
        <begin position="863"/>
        <end position="899"/>
    </location>
</feature>
<organism evidence="5 6">
    <name type="scientific">Orchesella dallaii</name>
    <dbReference type="NCBI Taxonomy" id="48710"/>
    <lineage>
        <taxon>Eukaryota</taxon>
        <taxon>Metazoa</taxon>
        <taxon>Ecdysozoa</taxon>
        <taxon>Arthropoda</taxon>
        <taxon>Hexapoda</taxon>
        <taxon>Collembola</taxon>
        <taxon>Entomobryomorpha</taxon>
        <taxon>Entomobryoidea</taxon>
        <taxon>Orchesellidae</taxon>
        <taxon>Orchesellinae</taxon>
        <taxon>Orchesella</taxon>
    </lineage>
</organism>
<feature type="region of interest" description="Disordered" evidence="3">
    <location>
        <begin position="828"/>
        <end position="848"/>
    </location>
</feature>
<keyword evidence="1" id="KW-0677">Repeat</keyword>
<accession>A0ABP1RAX1</accession>
<proteinExistence type="predicted"/>
<feature type="transmembrane region" description="Helical" evidence="4">
    <location>
        <begin position="1213"/>
        <end position="1237"/>
    </location>
</feature>
<dbReference type="PANTHER" id="PTHR44943:SF8">
    <property type="entry name" value="TPR REPEAT-CONTAINING PROTEIN MJ0263"/>
    <property type="match status" value="1"/>
</dbReference>
<keyword evidence="6" id="KW-1185">Reference proteome</keyword>
<evidence type="ECO:0000313" key="6">
    <source>
        <dbReference type="Proteomes" id="UP001642540"/>
    </source>
</evidence>
<name>A0ABP1RAX1_9HEXA</name>
<dbReference type="InterPro" id="IPR011990">
    <property type="entry name" value="TPR-like_helical_dom_sf"/>
</dbReference>
<dbReference type="SMART" id="SM00028">
    <property type="entry name" value="TPR"/>
    <property type="match status" value="4"/>
</dbReference>
<dbReference type="SUPFAM" id="SSF48452">
    <property type="entry name" value="TPR-like"/>
    <property type="match status" value="2"/>
</dbReference>
<dbReference type="Proteomes" id="UP001642540">
    <property type="component" value="Unassembled WGS sequence"/>
</dbReference>
<dbReference type="PANTHER" id="PTHR44943">
    <property type="entry name" value="CELLULOSE SYNTHASE OPERON PROTEIN C"/>
    <property type="match status" value="1"/>
</dbReference>
<keyword evidence="4" id="KW-1133">Transmembrane helix</keyword>
<reference evidence="5 6" key="1">
    <citation type="submission" date="2024-08" db="EMBL/GenBank/DDBJ databases">
        <authorList>
            <person name="Cucini C."/>
            <person name="Frati F."/>
        </authorList>
    </citation>
    <scope>NUCLEOTIDE SEQUENCE [LARGE SCALE GENOMIC DNA]</scope>
</reference>
<dbReference type="EMBL" id="CAXLJM020000068">
    <property type="protein sequence ID" value="CAL8124901.1"/>
    <property type="molecule type" value="Genomic_DNA"/>
</dbReference>
<feature type="compositionally biased region" description="Polar residues" evidence="3">
    <location>
        <begin position="863"/>
        <end position="873"/>
    </location>
</feature>
<protein>
    <recommendedName>
        <fullName evidence="7">Calcineurin-binding protein cabin-1</fullName>
    </recommendedName>
</protein>
<keyword evidence="4" id="KW-0812">Transmembrane</keyword>